<dbReference type="InterPro" id="IPR043160">
    <property type="entry name" value="Dynein_C_barrel"/>
</dbReference>
<dbReference type="Gene3D" id="6.10.140.1060">
    <property type="match status" value="1"/>
</dbReference>
<dbReference type="FunFam" id="1.20.58.1120:FF:000001">
    <property type="entry name" value="dynein heavy chain 2, axonemal"/>
    <property type="match status" value="1"/>
</dbReference>
<feature type="domain" description="AAA+ ATPase" evidence="26">
    <location>
        <begin position="1877"/>
        <end position="2013"/>
    </location>
</feature>
<dbReference type="GO" id="GO:0036159">
    <property type="term" value="P:inner dynein arm assembly"/>
    <property type="evidence" value="ECO:0007669"/>
    <property type="project" value="UniProtKB-ARBA"/>
</dbReference>
<dbReference type="InterPro" id="IPR042222">
    <property type="entry name" value="Dynein_2_N"/>
</dbReference>
<dbReference type="FunFam" id="1.10.8.710:FF:000001">
    <property type="entry name" value="Dynein axonemal heavy chain 2"/>
    <property type="match status" value="1"/>
</dbReference>
<dbReference type="FunFam" id="3.40.50.300:FF:000153">
    <property type="entry name" value="Dynein axonemal heavy chain 1"/>
    <property type="match status" value="1"/>
</dbReference>
<evidence type="ECO:0000256" key="21">
    <source>
        <dbReference type="ARBA" id="ARBA00077719"/>
    </source>
</evidence>
<evidence type="ECO:0000256" key="24">
    <source>
        <dbReference type="SAM" id="Coils"/>
    </source>
</evidence>
<comment type="subunit">
    <text evidence="19">Part of the axonemal inner dynein arm complex that consists of at least two heavy chains and a number of intermediate and light chains. Interacts with DNAI4.</text>
</comment>
<dbReference type="Pfam" id="PF12780">
    <property type="entry name" value="AAA_8"/>
    <property type="match status" value="1"/>
</dbReference>
<feature type="domain" description="AAA+ ATPase" evidence="26">
    <location>
        <begin position="2489"/>
        <end position="2636"/>
    </location>
</feature>
<dbReference type="Gene3D" id="1.10.8.710">
    <property type="match status" value="1"/>
</dbReference>
<evidence type="ECO:0000256" key="9">
    <source>
        <dbReference type="ARBA" id="ARBA00022846"/>
    </source>
</evidence>
<evidence type="ECO:0000256" key="13">
    <source>
        <dbReference type="ARBA" id="ARBA00023175"/>
    </source>
</evidence>
<keyword evidence="12" id="KW-0969">Cilium</keyword>
<keyword evidence="10" id="KW-0243">Dynein</keyword>
<dbReference type="InterPro" id="IPR013594">
    <property type="entry name" value="Dynein_heavy_tail"/>
</dbReference>
<evidence type="ECO:0000256" key="22">
    <source>
        <dbReference type="ARBA" id="ARBA00078558"/>
    </source>
</evidence>
<feature type="non-terminal residue" evidence="27">
    <location>
        <position position="1"/>
    </location>
</feature>
<keyword evidence="14" id="KW-0206">Cytoskeleton</keyword>
<dbReference type="Gene3D" id="1.10.472.130">
    <property type="match status" value="1"/>
</dbReference>
<dbReference type="Pfam" id="PF18198">
    <property type="entry name" value="AAA_lid_11"/>
    <property type="match status" value="1"/>
</dbReference>
<dbReference type="Pfam" id="PF18199">
    <property type="entry name" value="Dynein_C"/>
    <property type="match status" value="1"/>
</dbReference>
<dbReference type="GO" id="GO:0005874">
    <property type="term" value="C:microtubule"/>
    <property type="evidence" value="ECO:0007669"/>
    <property type="project" value="UniProtKB-KW"/>
</dbReference>
<keyword evidence="13" id="KW-0505">Motor protein</keyword>
<evidence type="ECO:0000256" key="17">
    <source>
        <dbReference type="ARBA" id="ARBA00054075"/>
    </source>
</evidence>
<dbReference type="InterPro" id="IPR024743">
    <property type="entry name" value="Dynein_HC_stalk"/>
</dbReference>
<comment type="function">
    <text evidence="17">Force generating protein of eukaryotic cilia and flagella. Produces force towards the minus ends of microtubules. Dynein has ATPase activity; the force-producing power stroke is thought to occur on release of ADP. Required for assembly of the I1 inner arm complex and its targeting to the appropriate axoneme location. Also required for phototaxis.</text>
</comment>
<dbReference type="Pfam" id="PF12781">
    <property type="entry name" value="AAA_9"/>
    <property type="match status" value="1"/>
</dbReference>
<evidence type="ECO:0000313" key="27">
    <source>
        <dbReference type="EMBL" id="JAI47877.1"/>
    </source>
</evidence>
<dbReference type="Gene3D" id="1.10.8.720">
    <property type="entry name" value="Region D6 of dynein motor"/>
    <property type="match status" value="1"/>
</dbReference>
<dbReference type="GO" id="GO:0045505">
    <property type="term" value="F:dynein intermediate chain binding"/>
    <property type="evidence" value="ECO:0007669"/>
    <property type="project" value="InterPro"/>
</dbReference>
<dbReference type="FunFam" id="3.40.50.300:FF:002141">
    <property type="entry name" value="Dynein heavy chain"/>
    <property type="match status" value="1"/>
</dbReference>
<dbReference type="InterPro" id="IPR026983">
    <property type="entry name" value="DHC"/>
</dbReference>
<comment type="function">
    <text evidence="16">As part of the axonemal inner dynein arm complex plays a central role in ciliary beat. Expressed in sperm flagellum, it is required for sperm motility. Dyneins are microtubule-based molecular motors possessing ATPase activities that can convert the chemical energy of ATP into relative sliding between adjacent microtubule doublets to generate ciliary bending.</text>
</comment>
<dbReference type="InterPro" id="IPR042219">
    <property type="entry name" value="AAA_lid_11_sf"/>
</dbReference>
<dbReference type="Gene3D" id="1.20.1270.280">
    <property type="match status" value="1"/>
</dbReference>
<dbReference type="Pfam" id="PF22597">
    <property type="entry name" value="DYN_lid"/>
    <property type="match status" value="1"/>
</dbReference>
<dbReference type="FunFam" id="3.40.50.300:FF:000049">
    <property type="entry name" value="Dynein, axonemal, heavy chain 5"/>
    <property type="match status" value="1"/>
</dbReference>
<keyword evidence="8" id="KW-0067">ATP-binding</keyword>
<dbReference type="InterPro" id="IPR043157">
    <property type="entry name" value="Dynein_AAA1S"/>
</dbReference>
<evidence type="ECO:0000256" key="10">
    <source>
        <dbReference type="ARBA" id="ARBA00023017"/>
    </source>
</evidence>
<dbReference type="Gene3D" id="1.20.920.30">
    <property type="match status" value="1"/>
</dbReference>
<evidence type="ECO:0000256" key="6">
    <source>
        <dbReference type="ARBA" id="ARBA00022741"/>
    </source>
</evidence>
<keyword evidence="9" id="KW-0282">Flagellum</keyword>
<dbReference type="FunFam" id="1.10.8.1220:FF:000001">
    <property type="entry name" value="Dynein axonemal heavy chain 5"/>
    <property type="match status" value="1"/>
</dbReference>
<evidence type="ECO:0000256" key="4">
    <source>
        <dbReference type="ARBA" id="ARBA00022701"/>
    </source>
</evidence>
<keyword evidence="5" id="KW-0677">Repeat</keyword>
<dbReference type="InterPro" id="IPR035706">
    <property type="entry name" value="AAA_9"/>
</dbReference>
<dbReference type="InterPro" id="IPR041658">
    <property type="entry name" value="AAA_lid_11"/>
</dbReference>
<gene>
    <name evidence="27" type="primary">Dnah2_3</name>
    <name evidence="27" type="ORF">c0_g1_i3</name>
</gene>
<dbReference type="Gene3D" id="3.10.490.20">
    <property type="match status" value="1"/>
</dbReference>
<dbReference type="GO" id="GO:0005524">
    <property type="term" value="F:ATP binding"/>
    <property type="evidence" value="ECO:0007669"/>
    <property type="project" value="UniProtKB-KW"/>
</dbReference>
<dbReference type="InterPro" id="IPR013602">
    <property type="entry name" value="Dynein_heavy_linker"/>
</dbReference>
<dbReference type="PANTHER" id="PTHR22878:SF68">
    <property type="entry name" value="DYNEIN HEAVY CHAIN 6, AXONEMAL-LIKE"/>
    <property type="match status" value="1"/>
</dbReference>
<dbReference type="Gene3D" id="1.20.140.100">
    <property type="entry name" value="Dynein heavy chain, N-terminal domain 2"/>
    <property type="match status" value="1"/>
</dbReference>
<dbReference type="Gene3D" id="3.40.50.300">
    <property type="entry name" value="P-loop containing nucleotide triphosphate hydrolases"/>
    <property type="match status" value="5"/>
</dbReference>
<evidence type="ECO:0000256" key="19">
    <source>
        <dbReference type="ARBA" id="ARBA00064223"/>
    </source>
</evidence>
<dbReference type="FunFam" id="1.20.920.20:FF:000001">
    <property type="entry name" value="dynein heavy chain 2, axonemal"/>
    <property type="match status" value="1"/>
</dbReference>
<dbReference type="Pfam" id="PF12774">
    <property type="entry name" value="AAA_6"/>
    <property type="match status" value="1"/>
</dbReference>
<reference evidence="27" key="1">
    <citation type="submission" date="2015-06" db="EMBL/GenBank/DDBJ databases">
        <authorList>
            <person name="Hoefler B.C."/>
            <person name="Straight P.D."/>
        </authorList>
    </citation>
    <scope>NUCLEOTIDE SEQUENCE</scope>
</reference>
<dbReference type="GO" id="GO:0051959">
    <property type="term" value="F:dynein light intermediate chain binding"/>
    <property type="evidence" value="ECO:0007669"/>
    <property type="project" value="InterPro"/>
</dbReference>
<dbReference type="InterPro" id="IPR041228">
    <property type="entry name" value="Dynein_C"/>
</dbReference>
<dbReference type="OrthoDB" id="447173at2759"/>
<keyword evidence="3" id="KW-0963">Cytoplasm</keyword>
<evidence type="ECO:0000256" key="18">
    <source>
        <dbReference type="ARBA" id="ARBA00063032"/>
    </source>
</evidence>
<protein>
    <recommendedName>
        <fullName evidence="20">Dynein axonemal heavy chain 2</fullName>
    </recommendedName>
    <alternativeName>
        <fullName evidence="23">Axonemal beta dynein heavy chain 2</fullName>
    </alternativeName>
    <alternativeName>
        <fullName evidence="22">Ciliary dynein heavy chain 2</fullName>
    </alternativeName>
    <alternativeName>
        <fullName evidence="21">Dynein-1, subspecies f</fullName>
    </alternativeName>
</protein>
<dbReference type="GO" id="GO:0008017">
    <property type="term" value="F:microtubule binding"/>
    <property type="evidence" value="ECO:0007669"/>
    <property type="project" value="UniProtKB-ARBA"/>
</dbReference>
<organism evidence="27">
    <name type="scientific">Bactrocera latifrons</name>
    <name type="common">Malaysian fruit fly</name>
    <name type="synonym">Chaetodacus latifrons</name>
    <dbReference type="NCBI Taxonomy" id="174628"/>
    <lineage>
        <taxon>Eukaryota</taxon>
        <taxon>Metazoa</taxon>
        <taxon>Ecdysozoa</taxon>
        <taxon>Arthropoda</taxon>
        <taxon>Hexapoda</taxon>
        <taxon>Insecta</taxon>
        <taxon>Pterygota</taxon>
        <taxon>Neoptera</taxon>
        <taxon>Endopterygota</taxon>
        <taxon>Diptera</taxon>
        <taxon>Brachycera</taxon>
        <taxon>Muscomorpha</taxon>
        <taxon>Tephritoidea</taxon>
        <taxon>Tephritidae</taxon>
        <taxon>Bactrocera</taxon>
        <taxon>Bactrocera</taxon>
    </lineage>
</organism>
<dbReference type="InterPro" id="IPR056759">
    <property type="entry name" value="DYH2-5-8_CC"/>
</dbReference>
<dbReference type="InterPro" id="IPR004273">
    <property type="entry name" value="Dynein_heavy_D6_P-loop"/>
</dbReference>
<keyword evidence="11 24" id="KW-0175">Coiled coil</keyword>
<dbReference type="Pfam" id="PF25007">
    <property type="entry name" value="DYH2-5-8_CC"/>
    <property type="match status" value="1"/>
</dbReference>
<dbReference type="SUPFAM" id="SSF52540">
    <property type="entry name" value="P-loop containing nucleoside triphosphate hydrolases"/>
    <property type="match status" value="4"/>
</dbReference>
<sequence length="4518" mass="522797">FYKVNRRVLRATKMSQIGKEPGKPMDKGAAGDTLSMSSSSSTDDQEAADKKKKDLLPTTPVIPIPDYAAEELNKLVMYVQRMTMLFALDHRDWCEDTLTTIRRWFMEVNYPLMTIFYDRNILSACLGFPLAPVADICYFVRKQNQIFTVEGFHDEIYFGTIQEDVDGCLLKIMQYVYQPIFRNYKDWNDNIKSRFCRAMDKFLCYLTSLHYKMSGLTVLYVPYVVKQISRADVQHDREFVKNLEAIVVYWTTQIRTLINDKTLIAQHDFVVPTEEYEFWLYRFEVLQGLDTQLQHEDVQQIIHVLRNSHSVYIKQVDELIEECHNEMEEAKSNIKYLFLLNEPCSHIDQAESPAAVPALIPRIVNIIRYIWLNSEFYQRRDLITGLFRNLSNQIIKFSLDQVNVDKVLQGNPRFGIRMANMAIDCCLSYRAIYDLMSKEHATLKPEIGWDLENAMIFNHVDAFIERLNDLIDICESMIVFGRLDETEAIPKPTFGGTNGEEFERTAEGVEKQFMVLLDALEHDSKELILNVNKNEWYEEVLKYRRTVQSFEETIQRLMSNVFQRICNIEEGLEVLNVTLFYSYRASIRKTFLRQVSDVWIMFDKEMSDTTKMLMERVKLHESWLPYYVSRAIGYRINLERLQWLRDRLNTSEWMPVVPEAKIVLDKFENLKKDYTKEIKKAFDDWVNNCSSPTLESRLERTLLIRSKIKRGLIECNMDRSILSICEQARHFDNLGFQIPPLIRKVYDRYSTLQFVYNSVLTVCLDYNRILAALSEQERTLFRALIHACDRKIAPGLFKLTWSGELSDAYIADCAKHTKKLQDSLDIYKRANRQIAKTCEKICDTALIKIALSGAVELPVFELSLAASTRKATNIIIGHYETIVDLLFAVFQEFQPVLDEMENEWYEYIIQFDAMLNAALMTCARNSLLNVYNLVRSEGDILPSPILILEADIVNGKIQLNPNMKDIMQLFSGIFERVSTSLAIFPRLTAKLKLPKEYQQPLFSVTFANDLEAKEIQSSLEYEVKYNEEEIETFLMGWRYYRDIWEKTELEFTKNILSTDQKSYVFEQSIEYYSSLADEIGMKDSIVNVYFILVNQNFLKNTLMDYIEKWQMLNIKLLLRRATTKINGVYRYMRKNGDRIQIIPRNLKEAREATELYEFLFSDAPRKQAEFPAMLSLFKLLDYYLVEIPEGTRKLVNNLETEWDAYLKILLHSSDMLEMTREEFKKTLLRQAEKFKTVMKEFLGDFLMKLPTSAHTKPKIALKYLRIIENKVRDCFNFEQSLTNDLSTFHINQPDNMDLKKLESELAVVKSIWELILEWQTAWDEWRRANFWQINIDVMEETAINLYKEFNTLNKRYIDRDWEMLQVTTKTVDSFRRTLPLITALKNPCMRKRHWDNVRDTVGVYFDENSKKFTLELIINLDFQAYSEEIQDISNAATMELQIENGIKNIASIWRKQSFEMAFYRDGIYRIKNIDDCMQLLEDHMVQISAMKSTRFVEPFIEVVDYWEKTLSYVAETIEMALNVQRQWLYLENIFAGEDIRKQLPNEAKRFVGLTDEFRMISSKMFNAKSAVRATHLRKPPFLLERFNKMDERLELIQRALEIYLESKRQLFPRFYFISNDDLLEILGNAKRPDLVQPHLKKLFDNLYKLELKRVGKTMSRFQAMGMYSDDGEYVEFLNVLYIEGASEKWLNVVEDFMLAVMKEKLKQTRASLKKLISNREQWLSLWPGQMLLTTCQIQWTTECTRSLIHCKMVDQKKPLRKLKRKQNKVLAKLSELSRKELTKIMRLKVNTLITIEIHGRDVIDRMYKVNCKDISHFEWFSQLRFYWHRESELCVIRQTNTEHWYAYEYTGNSGRLVITPLTDRCYITLTTALHLHRGGSPKGPAGTGKTETVKDLGKALGMWVIVTNCSEGLDYKSIGKNFSGLAQTGAWGCFDEFNRINIEVLSVVAQQILSIMSALSAKLTEFNFEGIVIKLKHTVGLFITMNPGYAGRTELPDNLKSMFRPIAMMVPDNAIIAENLLFSDGFSNTRSLARKVFTLYELAKQQLSKQYHYDFGLRSMVALLRYAGRKRRQLPNTNEEEIVYLAMRDMNVARLTANDLPLFNGIMSDIFPGVTLPVIDYSDFKTAIEDELKSNGLQLIPIAIKKIIELYETKNSRHSSMIIGNTGTAKSVTWKCLQGAFGRMNANKHPGWEAVIVHPVNPKALNLAELYGEYNLATGEWLDGVLSSIMRVICADEDLTQKWLLFDGPVDAVWIENMNSVMDDNKILTLVNSERITMPAQVSLLFEVADLAVASPATVSRCGMVYNDYNDWGWRPYVNSWLARQKLPEYVRLVREYFDQYLDKVLDFKRLRCKEIVKTNQLNVVISMCKLLEAFATKQNGIAPGNMDVLETMSKLWFLFSLIWSVCATVDEDSRNRVDTFIREIDSSFPIKDTVYDYYVDPAHGTLMPWESMLSDSWKYDENLPFYKIIVPTVDTVRYEYLVSKLLQEEHPVMLVGNVGTGKTSTAVSVMDSCDKTRYTVLSINISAQTTAAGLQESIENRTEKRTKTFFVPIGGKRMICFMDDFNMPAKDTYGSQPPLELIRQWIDYKYWFNRRNQQKIYVQNTLLMAAMGPPGGGRQVISPRTQSRFVVINMTFPTEATIMRIFGTMLRQKLIPFANDIREVALKITSSTIDLYNAVVTRMLPTPAKSHYLFNLRDISKIFQGLLRGHHEAQTKRASFLRLWVHEAFRVFSDRLIDDLDQGWFMNEVNNVLGKYMEITFHSLCPNKIVPIFGDFMSNQGYYEDLAFEDLRKYIIRQMEEYNNFPGMARMNLVFFKEAIEHVTRAVRVISQPRGHVLNIGIGGSGRQALVRLAAFICEFGTFSIEVTKKYKTNEFKEDLKNLYKVTGIKQRGTVFLFSNEQVAESAFLEILNNMLSTGEANLFKADEFEELKTELERPAKKAGIQFTTESLYNFFMQNVRENMHVSLAMSPIGEDFRSYIRQYPALINNTSPNWFRLWPQEALLEVAQKFLMGFQINVAVPGKEDEKHRDSLVQTTEDRLQKAVAYVFSVIHSSVAQMSVQMLAEVKRHNYVTSPNYLELVSGFKALLESKRYEVSSSANKLRNGLSKIQETQEKVSVMSEELKISSEQVKILAKECEEFIAIIEIQKAEATEQKEKVDAEAIVIRQEEVVCLDLAATAQADLDVVMPMIDAAIKALDALSKKDVAEVKSYGRPPMKIEKVMEAVLILLGKEPTWENAKKVLGDVNFLNDLKNFDRDHVTDKTLKRIGLYTKNPELEPDKVAIVSVACKSLMQWIMAIENYAKVYRIVAPKQEKLDNAMRSLAEKQAMLAAAMKKLEELNAAIAELYRQLNEKTELLNELRLKEEKLRKQLERAIILVESLSGERERWIETVALLDIAFEKLPGDCLLSTAFTSYLGPFDTKYREILVENWVGLIVSNQIPCTDEMKITLFLSDAVTIREWNIQGLPADDFSTENGVIVMGGQRWPLIIDPQSQANTWIKNYEANNDLKVIDFSQTDYLRSLERAMSAGNPVLLQNVGEALDQAINPILRKSFTMQSGQKLIKFNDKYITYNDNFKLYITTKITNPHYPPEISSKTTIVNFAVKQDGLQAQLLGIIVRKEKPALEEQKDELVLTIARNKRTLIDLDNEILRLLNESRGSLLEDDELFATLQKSRQTSVLVKESLATAEVTEIEIDAARQEYQPAAERAAVLFFVLMDMSKIDPMYEFSLAAYILLFIQSIERSPKHQIVYERIQNINDYHTYSVYKNTCRGLFEMHKLLFSIHMTAKILECAGKLVEAEYDFILKGGIVLDKQNQAPNPSPNWISEQAWDNITELDKVAGFHGIIDSFEQNPKLWQMWYATTTPESEDLVGEWNDKLTDFEKICVVRCLRPDRISFCLTQFIINTLGPRFVEPPVLDLKAAFDESISQTPLIFVLSPGVDPTQSLITLAEQCRMSQRMFSLSLGQGQAPVATKMIMDGVRDGNWIFLANCHLSLSWMPTLDKIIATMQTMKLHKRFRLWLSSSPHPEFPISILQSSIKMTTEPPRGIKANMRRLYNNINEQNFETVDETGKYKKLLFALCFFHTVLLERKKFLQLGWNVIYSFNDSDFEVSDVLLALYLNEYEETPWGALKYLIAGINYGGHVTDDWDRRLLTTYINQFYCDSALTTHKFRLSTLTNYFIPADGDLQSYIDQIHQFPNFDKPEAFGQHPNADIASLIGETRLLFETLMSMQVQTTTSVGEGMETKVLRLAKDIFASTPDEINYEQTAKLIGINRSPLEVVLLQEIERYNFLLSRMKIHMRDLQRGIKGLVVMSTELEDIYQSVYEGRVPAVWLKSYPSLKPLAAWSRDLILRIEHFSQWAKTLKQPMLFWLAAYTFPTGFLTAVLQTSARATRTPIDELSWDFFVFIEDDAAAARIVREGGGVYVRNLFLEGAGWLRKLQCLQDPQPMELISPMPVIHFKPVENLKKKTRGVYQCPAYYYPERAGSFIIAVDLKSGNEKADYWIKRGTALLLSLSV</sequence>
<dbReference type="Gene3D" id="1.10.8.1220">
    <property type="match status" value="1"/>
</dbReference>
<evidence type="ECO:0000259" key="26">
    <source>
        <dbReference type="SMART" id="SM00382"/>
    </source>
</evidence>
<dbReference type="Pfam" id="PF08393">
    <property type="entry name" value="DHC_N2"/>
    <property type="match status" value="1"/>
</dbReference>
<dbReference type="FunFam" id="1.10.287.2620:FF:000002">
    <property type="entry name" value="Dynein heavy chain 2, axonemal"/>
    <property type="match status" value="1"/>
</dbReference>
<keyword evidence="7" id="KW-0802">TPR repeat</keyword>
<comment type="subunit">
    <text evidence="18">The I1 inner arm complex (also known as the f dynein complex) is a two-headed isoform composed of two heavy chains (1-alpha and 1-beta), three intermediate chains and three light chains. I1 occupies a specific position proximal to the first radial spoke and repeats every 96 nm along the length of the axoneme.</text>
</comment>
<evidence type="ECO:0000256" key="12">
    <source>
        <dbReference type="ARBA" id="ARBA00023069"/>
    </source>
</evidence>
<evidence type="ECO:0000256" key="5">
    <source>
        <dbReference type="ARBA" id="ARBA00022737"/>
    </source>
</evidence>
<dbReference type="Gene3D" id="3.20.180.20">
    <property type="entry name" value="Dynein heavy chain, N-terminal domain 2"/>
    <property type="match status" value="1"/>
</dbReference>
<dbReference type="Gene3D" id="1.20.920.20">
    <property type="match status" value="1"/>
</dbReference>
<feature type="region of interest" description="Disordered" evidence="25">
    <location>
        <begin position="12"/>
        <end position="52"/>
    </location>
</feature>
<dbReference type="FunFam" id="3.10.490.20:FF:000008">
    <property type="entry name" value="dynein heavy chain 2, axonemal"/>
    <property type="match status" value="1"/>
</dbReference>
<name>A0A0K8W9W9_BACLA</name>
<dbReference type="InterPro" id="IPR027417">
    <property type="entry name" value="P-loop_NTPase"/>
</dbReference>
<dbReference type="GO" id="GO:0008569">
    <property type="term" value="F:minus-end-directed microtubule motor activity"/>
    <property type="evidence" value="ECO:0007669"/>
    <property type="project" value="InterPro"/>
</dbReference>
<dbReference type="FunFam" id="1.10.472.130:FF:000003">
    <property type="entry name" value="Dynein, axonemal, heavy chain 2"/>
    <property type="match status" value="1"/>
</dbReference>
<dbReference type="Pfam" id="PF12775">
    <property type="entry name" value="AAA_7"/>
    <property type="match status" value="1"/>
</dbReference>
<evidence type="ECO:0000256" key="15">
    <source>
        <dbReference type="ARBA" id="ARBA00023273"/>
    </source>
</evidence>
<dbReference type="FunFam" id="3.40.50.300:FF:000044">
    <property type="entry name" value="Dynein heavy chain 5, axonemal"/>
    <property type="match status" value="1"/>
</dbReference>
<dbReference type="Pfam" id="PF03028">
    <property type="entry name" value="Dynein_heavy"/>
    <property type="match status" value="1"/>
</dbReference>
<keyword evidence="15" id="KW-0966">Cell projection</keyword>
<dbReference type="FunFam" id="3.20.180.20:FF:000001">
    <property type="entry name" value="Dynein axonemal heavy chain 5"/>
    <property type="match status" value="1"/>
</dbReference>
<evidence type="ECO:0000256" key="2">
    <source>
        <dbReference type="ARBA" id="ARBA00008887"/>
    </source>
</evidence>
<dbReference type="InterPro" id="IPR042228">
    <property type="entry name" value="Dynein_linker_3"/>
</dbReference>
<dbReference type="InterPro" id="IPR054354">
    <property type="entry name" value="DYNC2H1-like_lid"/>
</dbReference>
<accession>A0A0K8W9W9</accession>
<dbReference type="GO" id="GO:0036156">
    <property type="term" value="C:inner dynein arm"/>
    <property type="evidence" value="ECO:0007669"/>
    <property type="project" value="UniProtKB-ARBA"/>
</dbReference>
<feature type="coiled-coil region" evidence="24">
    <location>
        <begin position="3317"/>
        <end position="3386"/>
    </location>
</feature>
<dbReference type="Pfam" id="PF12777">
    <property type="entry name" value="MT"/>
    <property type="match status" value="1"/>
</dbReference>
<dbReference type="FunFam" id="1.10.8.720:FF:000008">
    <property type="entry name" value="Dynein axonemal heavy chain 2"/>
    <property type="match status" value="1"/>
</dbReference>
<keyword evidence="6" id="KW-0547">Nucleotide-binding</keyword>
<evidence type="ECO:0000256" key="14">
    <source>
        <dbReference type="ARBA" id="ARBA00023212"/>
    </source>
</evidence>
<dbReference type="PANTHER" id="PTHR22878">
    <property type="entry name" value="DYNEIN HEAVY CHAIN 6, AXONEMAL-LIKE-RELATED"/>
    <property type="match status" value="1"/>
</dbReference>
<feature type="coiled-coil region" evidence="24">
    <location>
        <begin position="3111"/>
        <end position="3163"/>
    </location>
</feature>
<dbReference type="Gene3D" id="1.10.287.2620">
    <property type="match status" value="1"/>
</dbReference>
<comment type="similarity">
    <text evidence="2">Belongs to the dynein heavy chain family.</text>
</comment>
<evidence type="ECO:0000256" key="8">
    <source>
        <dbReference type="ARBA" id="ARBA00022840"/>
    </source>
</evidence>
<dbReference type="FunFam" id="1.20.1270.280:FF:000007">
    <property type="entry name" value="dynein heavy chain 2, axonemal"/>
    <property type="match status" value="1"/>
</dbReference>
<dbReference type="Pfam" id="PF17852">
    <property type="entry name" value="Dynein_AAA_lid"/>
    <property type="match status" value="1"/>
</dbReference>
<dbReference type="InterPro" id="IPR024317">
    <property type="entry name" value="Dynein_heavy_chain_D4_dom"/>
</dbReference>
<evidence type="ECO:0000256" key="20">
    <source>
        <dbReference type="ARBA" id="ARBA00071813"/>
    </source>
</evidence>
<comment type="subcellular location">
    <subcellularLocation>
        <location evidence="1">Cytoplasm</location>
        <location evidence="1">Cytoskeleton</location>
        <location evidence="1">Flagellum axoneme</location>
    </subcellularLocation>
</comment>
<dbReference type="GO" id="GO:0060294">
    <property type="term" value="P:cilium movement involved in cell motility"/>
    <property type="evidence" value="ECO:0007669"/>
    <property type="project" value="UniProtKB-ARBA"/>
</dbReference>
<dbReference type="FunFam" id="1.20.140.100:FF:000001">
    <property type="entry name" value="dynein heavy chain 17, axonemal"/>
    <property type="match status" value="1"/>
</dbReference>
<dbReference type="SMART" id="SM00382">
    <property type="entry name" value="AAA"/>
    <property type="match status" value="2"/>
</dbReference>
<evidence type="ECO:0000256" key="16">
    <source>
        <dbReference type="ARBA" id="ARBA00053635"/>
    </source>
</evidence>
<evidence type="ECO:0000256" key="7">
    <source>
        <dbReference type="ARBA" id="ARBA00022803"/>
    </source>
</evidence>
<dbReference type="Pfam" id="PF08385">
    <property type="entry name" value="DHC_N1"/>
    <property type="match status" value="1"/>
</dbReference>
<dbReference type="Gene3D" id="1.20.58.1120">
    <property type="match status" value="1"/>
</dbReference>
<dbReference type="FunFam" id="1.20.920.30:FF:000005">
    <property type="entry name" value="Dynein, axonemal, heavy chain 2"/>
    <property type="match status" value="1"/>
</dbReference>
<evidence type="ECO:0000256" key="1">
    <source>
        <dbReference type="ARBA" id="ARBA00004611"/>
    </source>
</evidence>
<evidence type="ECO:0000256" key="11">
    <source>
        <dbReference type="ARBA" id="ARBA00023054"/>
    </source>
</evidence>
<evidence type="ECO:0000256" key="3">
    <source>
        <dbReference type="ARBA" id="ARBA00022490"/>
    </source>
</evidence>
<dbReference type="GO" id="GO:0097729">
    <property type="term" value="C:9+2 motile cilium"/>
    <property type="evidence" value="ECO:0007669"/>
    <property type="project" value="UniProtKB-ARBA"/>
</dbReference>
<dbReference type="InterPro" id="IPR041466">
    <property type="entry name" value="Dynein_AAA5_ext"/>
</dbReference>
<evidence type="ECO:0000256" key="23">
    <source>
        <dbReference type="ARBA" id="ARBA00082099"/>
    </source>
</evidence>
<evidence type="ECO:0000256" key="25">
    <source>
        <dbReference type="SAM" id="MobiDB-lite"/>
    </source>
</evidence>
<dbReference type="InterPro" id="IPR035699">
    <property type="entry name" value="AAA_6"/>
</dbReference>
<dbReference type="EMBL" id="GDHF01004437">
    <property type="protein sequence ID" value="JAI47877.1"/>
    <property type="molecule type" value="Transcribed_RNA"/>
</dbReference>
<dbReference type="InterPro" id="IPR003593">
    <property type="entry name" value="AAA+_ATPase"/>
</dbReference>
<proteinExistence type="inferred from homology"/>
<keyword evidence="4" id="KW-0493">Microtubule</keyword>